<sequence length="89" mass="10251">MTLHTTSNEWIEKERSLGGDAELEEEFSDEASEMEDNMELDPDYHSSDGEESEDEPEELETESFCNSRKPKDSIQEHKFILKLHNGETG</sequence>
<comment type="caution">
    <text evidence="2">The sequence shown here is derived from an EMBL/GenBank/DDBJ whole genome shotgun (WGS) entry which is preliminary data.</text>
</comment>
<dbReference type="AlphaFoldDB" id="A0AA88TE66"/>
<gene>
    <name evidence="2" type="ORF">Q8A67_023300</name>
</gene>
<protein>
    <submittedName>
        <fullName evidence="2">Uncharacterized protein</fullName>
    </submittedName>
</protein>
<feature type="compositionally biased region" description="Acidic residues" evidence="1">
    <location>
        <begin position="49"/>
        <end position="61"/>
    </location>
</feature>
<reference evidence="2" key="1">
    <citation type="submission" date="2023-08" db="EMBL/GenBank/DDBJ databases">
        <title>Chromosome-level Genome Assembly of mud carp (Cirrhinus molitorella).</title>
        <authorList>
            <person name="Liu H."/>
        </authorList>
    </citation>
    <scope>NUCLEOTIDE SEQUENCE</scope>
    <source>
        <strain evidence="2">Prfri</strain>
        <tissue evidence="2">Muscle</tissue>
    </source>
</reference>
<keyword evidence="3" id="KW-1185">Reference proteome</keyword>
<evidence type="ECO:0000256" key="1">
    <source>
        <dbReference type="SAM" id="MobiDB-lite"/>
    </source>
</evidence>
<evidence type="ECO:0000313" key="2">
    <source>
        <dbReference type="EMBL" id="KAK2870773.1"/>
    </source>
</evidence>
<evidence type="ECO:0000313" key="3">
    <source>
        <dbReference type="Proteomes" id="UP001187343"/>
    </source>
</evidence>
<dbReference type="Proteomes" id="UP001187343">
    <property type="component" value="Unassembled WGS sequence"/>
</dbReference>
<feature type="region of interest" description="Disordered" evidence="1">
    <location>
        <begin position="1"/>
        <end position="71"/>
    </location>
</feature>
<proteinExistence type="predicted"/>
<name>A0AA88TE66_9TELE</name>
<dbReference type="EMBL" id="JAUYZG010000023">
    <property type="protein sequence ID" value="KAK2870773.1"/>
    <property type="molecule type" value="Genomic_DNA"/>
</dbReference>
<organism evidence="2 3">
    <name type="scientific">Cirrhinus molitorella</name>
    <name type="common">mud carp</name>
    <dbReference type="NCBI Taxonomy" id="172907"/>
    <lineage>
        <taxon>Eukaryota</taxon>
        <taxon>Metazoa</taxon>
        <taxon>Chordata</taxon>
        <taxon>Craniata</taxon>
        <taxon>Vertebrata</taxon>
        <taxon>Euteleostomi</taxon>
        <taxon>Actinopterygii</taxon>
        <taxon>Neopterygii</taxon>
        <taxon>Teleostei</taxon>
        <taxon>Ostariophysi</taxon>
        <taxon>Cypriniformes</taxon>
        <taxon>Cyprinidae</taxon>
        <taxon>Labeoninae</taxon>
        <taxon>Labeonini</taxon>
        <taxon>Cirrhinus</taxon>
    </lineage>
</organism>
<accession>A0AA88TE66</accession>
<feature type="compositionally biased region" description="Acidic residues" evidence="1">
    <location>
        <begin position="21"/>
        <end position="41"/>
    </location>
</feature>